<dbReference type="STRING" id="1475481.GCA_000953855_02738"/>
<feature type="transmembrane region" description="Helical" evidence="1">
    <location>
        <begin position="12"/>
        <end position="38"/>
    </location>
</feature>
<keyword evidence="1" id="KW-0472">Membrane</keyword>
<evidence type="ECO:0000259" key="2">
    <source>
        <dbReference type="Pfam" id="PF13828"/>
    </source>
</evidence>
<protein>
    <submittedName>
        <fullName evidence="3">Membrane protein</fullName>
    </submittedName>
</protein>
<organism evidence="4">
    <name type="scientific">Mizugakiibacter sediminis</name>
    <dbReference type="NCBI Taxonomy" id="1475481"/>
    <lineage>
        <taxon>Bacteria</taxon>
        <taxon>Pseudomonadati</taxon>
        <taxon>Pseudomonadota</taxon>
        <taxon>Gammaproteobacteria</taxon>
        <taxon>Lysobacterales</taxon>
        <taxon>Rhodanobacteraceae</taxon>
        <taxon>Mizugakiibacter</taxon>
    </lineage>
</organism>
<gene>
    <name evidence="3" type="ORF">MBSD_0327</name>
    <name evidence="4" type="ORF">MBSD_n2692</name>
</gene>
<evidence type="ECO:0000313" key="4">
    <source>
        <dbReference type="EMBL" id="GAP67370.1"/>
    </source>
</evidence>
<dbReference type="HOGENOM" id="CLU_142325_1_0_6"/>
<dbReference type="AlphaFoldDB" id="A0A0K8QR52"/>
<evidence type="ECO:0000256" key="1">
    <source>
        <dbReference type="SAM" id="Phobius"/>
    </source>
</evidence>
<name>A0A0K8QR52_9GAMM</name>
<reference evidence="4" key="2">
    <citation type="submission" date="2015-08" db="EMBL/GenBank/DDBJ databases">
        <title>Complete DNA Sequence of Pseudomonas syringae pv. actinidiae, the Causal Agent of Kiwifruit Canker Disease.</title>
        <authorList>
            <person name="Rikkerink E.H.A."/>
            <person name="Fineran P.C."/>
        </authorList>
    </citation>
    <scope>NUCLEOTIDE SEQUENCE</scope>
    <source>
        <strain evidence="4">SkMP5</strain>
    </source>
</reference>
<reference evidence="3" key="1">
    <citation type="submission" date="2015-03" db="EMBL/GenBank/DDBJ databases">
        <title>Draft genome sequence of Mizugakiibacter sediminis skMP5.</title>
        <authorList>
            <person name="Watanabe T."/>
            <person name="Kojima H."/>
            <person name="Fukui M."/>
        </authorList>
    </citation>
    <scope>NUCLEOTIDE SEQUENCE</scope>
    <source>
        <strain evidence="3">SkMP5</strain>
    </source>
</reference>
<dbReference type="EMBL" id="DF952378">
    <property type="protein sequence ID" value="GAN43815.1"/>
    <property type="molecule type" value="Genomic_DNA"/>
</dbReference>
<feature type="transmembrane region" description="Helical" evidence="1">
    <location>
        <begin position="59"/>
        <end position="92"/>
    </location>
</feature>
<keyword evidence="5" id="KW-1185">Reference proteome</keyword>
<proteinExistence type="predicted"/>
<accession>A0A0K8QR52</accession>
<keyword evidence="1" id="KW-1133">Transmembrane helix</keyword>
<dbReference type="RefSeq" id="WP_062537918.1">
    <property type="nucleotide sequence ID" value="NZ_DF970270.1"/>
</dbReference>
<sequence>MSTPLPARRTSSLAIISLVFGVLCWFALPVIGALIAVVCGHMARGEIRQSRGELDGDGMAVAGLVLGWLHLAAAILAVISAFLFFGGLLWFAHFFNG</sequence>
<dbReference type="InterPro" id="IPR025241">
    <property type="entry name" value="DUF4190"/>
</dbReference>
<dbReference type="OrthoDB" id="6183992at2"/>
<feature type="domain" description="DUF4190" evidence="2">
    <location>
        <begin position="13"/>
        <end position="77"/>
    </location>
</feature>
<evidence type="ECO:0000313" key="3">
    <source>
        <dbReference type="EMBL" id="GAN43815.1"/>
    </source>
</evidence>
<dbReference type="Proteomes" id="UP000253740">
    <property type="component" value="Unassembled WGS sequence"/>
</dbReference>
<evidence type="ECO:0000313" key="5">
    <source>
        <dbReference type="Proteomes" id="UP000253740"/>
    </source>
</evidence>
<dbReference type="EMBL" id="DF970270">
    <property type="protein sequence ID" value="GAP67370.1"/>
    <property type="molecule type" value="Genomic_DNA"/>
</dbReference>
<dbReference type="Pfam" id="PF13828">
    <property type="entry name" value="DUF4190"/>
    <property type="match status" value="1"/>
</dbReference>
<keyword evidence="1" id="KW-0812">Transmembrane</keyword>